<feature type="domain" description="DUF6473" evidence="1">
    <location>
        <begin position="1"/>
        <end position="275"/>
    </location>
</feature>
<accession>A0A1I2DM64</accession>
<dbReference type="Pfam" id="PF20078">
    <property type="entry name" value="DUF6473"/>
    <property type="match status" value="1"/>
</dbReference>
<dbReference type="InterPro" id="IPR045524">
    <property type="entry name" value="DUF6473"/>
</dbReference>
<protein>
    <recommendedName>
        <fullName evidence="1">DUF6473 domain-containing protein</fullName>
    </recommendedName>
</protein>
<dbReference type="Proteomes" id="UP000198977">
    <property type="component" value="Unassembled WGS sequence"/>
</dbReference>
<dbReference type="AlphaFoldDB" id="A0A1I2DM64"/>
<organism evidence="2 3">
    <name type="scientific">Sulfitobacter brevis</name>
    <dbReference type="NCBI Taxonomy" id="74348"/>
    <lineage>
        <taxon>Bacteria</taxon>
        <taxon>Pseudomonadati</taxon>
        <taxon>Pseudomonadota</taxon>
        <taxon>Alphaproteobacteria</taxon>
        <taxon>Rhodobacterales</taxon>
        <taxon>Roseobacteraceae</taxon>
        <taxon>Sulfitobacter</taxon>
    </lineage>
</organism>
<evidence type="ECO:0000313" key="2">
    <source>
        <dbReference type="EMBL" id="SFE81391.1"/>
    </source>
</evidence>
<name>A0A1I2DM64_9RHOB</name>
<reference evidence="2 3" key="1">
    <citation type="submission" date="2016-10" db="EMBL/GenBank/DDBJ databases">
        <authorList>
            <person name="de Groot N.N."/>
        </authorList>
    </citation>
    <scope>NUCLEOTIDE SEQUENCE [LARGE SCALE GENOMIC DNA]</scope>
    <source>
        <strain evidence="2 3">DSM 11443</strain>
    </source>
</reference>
<evidence type="ECO:0000313" key="3">
    <source>
        <dbReference type="Proteomes" id="UP000198977"/>
    </source>
</evidence>
<dbReference type="RefSeq" id="WP_093924627.1">
    <property type="nucleotide sequence ID" value="NZ_FOMW01000010.1"/>
</dbReference>
<evidence type="ECO:0000259" key="1">
    <source>
        <dbReference type="Pfam" id="PF20078"/>
    </source>
</evidence>
<keyword evidence="3" id="KW-1185">Reference proteome</keyword>
<dbReference type="EMBL" id="FOMW01000010">
    <property type="protein sequence ID" value="SFE81391.1"/>
    <property type="molecule type" value="Genomic_DNA"/>
</dbReference>
<dbReference type="OrthoDB" id="7838347at2"/>
<dbReference type="STRING" id="74348.SAMN04488523_110201"/>
<gene>
    <name evidence="2" type="ORF">SAMN04488523_110201</name>
</gene>
<sequence length="277" mass="30481">MTYDVLGPGGLDYLPCRYGASKLLFRGPLRELTEPYIAFIGGTETYGKFIRTPFPALIEDQLGRTAVNFGVPNAGIDVFTLEPTVLNATADAQVTVVQVMGAQNNSNRYYSVHPRRNDRFTSASNILKAIYPEVDFADFHFTRHLINRLANVSPGRFVKVRAELQTAWVARMSQLLNSIRGPTILLWFADHPPLVEADVLHNALRHDPLFVTREMLDRVAVHASELVEVVCSAEAANAGTAGMVFSDLEEPAAQHMKGPAAHAEVQRALVEAIEGLV</sequence>
<proteinExistence type="predicted"/>